<name>A0A6B2M564_9BACT</name>
<organism evidence="1 2">
    <name type="scientific">Oceanipulchritudo coccoides</name>
    <dbReference type="NCBI Taxonomy" id="2706888"/>
    <lineage>
        <taxon>Bacteria</taxon>
        <taxon>Pseudomonadati</taxon>
        <taxon>Verrucomicrobiota</taxon>
        <taxon>Opitutia</taxon>
        <taxon>Puniceicoccales</taxon>
        <taxon>Oceanipulchritudinaceae</taxon>
        <taxon>Oceanipulchritudo</taxon>
    </lineage>
</organism>
<protein>
    <submittedName>
        <fullName evidence="1">Uncharacterized protein</fullName>
    </submittedName>
</protein>
<keyword evidence="2" id="KW-1185">Reference proteome</keyword>
<accession>A0A6B2M564</accession>
<dbReference type="EMBL" id="JAAGNX010000003">
    <property type="protein sequence ID" value="NDV63267.1"/>
    <property type="molecule type" value="Genomic_DNA"/>
</dbReference>
<comment type="caution">
    <text evidence="1">The sequence shown here is derived from an EMBL/GenBank/DDBJ whole genome shotgun (WGS) entry which is preliminary data.</text>
</comment>
<dbReference type="Proteomes" id="UP000478417">
    <property type="component" value="Unassembled WGS sequence"/>
</dbReference>
<dbReference type="AlphaFoldDB" id="A0A6B2M564"/>
<sequence length="434" mass="46479">MLAISFRDFFSLTGLCLVLSQLTMSGQMLIDGYDPLTNDRFANDSSFIAAAYDLSGLARSSSNKWGSVVSQNVFLSSAHFHPAIGNTLTFYETNDPLGPSITRTVIGGQPVPASDVWVGILDQSLPPQYSPFPFLDEPVSNSTQFNNSSIAEAEVFMVGRSNGSGGSVTNIALGRNRIENWNQSFTDTLTGVTDSAIETIKHISSDAEWVPFESRLVIFDSSAPVLLDVGGSLVIVGLNWYAGTDLDIDPRPNREELRDFSGFAYVGNYAAEIQGVVDAFQVDATTGYLTWAQTAFGGLTDLAQTGPSLDSDADGLDNFSEYVFVLDPLSPASLTPAMVQPVDDGGSSYIEITFLAREDPDLQYALRVGSNLLAWNSVSLDFSGGSWSSEDPSAFSVNSQTDLGSGVWQLVLRLSDPLASGMPQLLSLSATTVP</sequence>
<proteinExistence type="predicted"/>
<dbReference type="RefSeq" id="WP_163966578.1">
    <property type="nucleotide sequence ID" value="NZ_JAAGNX010000003.1"/>
</dbReference>
<reference evidence="1 2" key="1">
    <citation type="submission" date="2020-02" db="EMBL/GenBank/DDBJ databases">
        <title>Albibacoteraceae fam. nov., the first described family within the subdivision 4 Verrucomicrobia.</title>
        <authorList>
            <person name="Xi F."/>
        </authorList>
    </citation>
    <scope>NUCLEOTIDE SEQUENCE [LARGE SCALE GENOMIC DNA]</scope>
    <source>
        <strain evidence="1 2">CK1056</strain>
    </source>
</reference>
<evidence type="ECO:0000313" key="1">
    <source>
        <dbReference type="EMBL" id="NDV63267.1"/>
    </source>
</evidence>
<evidence type="ECO:0000313" key="2">
    <source>
        <dbReference type="Proteomes" id="UP000478417"/>
    </source>
</evidence>
<gene>
    <name evidence="1" type="ORF">G0Q06_12445</name>
</gene>